<feature type="domain" description="Cell envelope-related transcriptional attenuator" evidence="2">
    <location>
        <begin position="84"/>
        <end position="229"/>
    </location>
</feature>
<proteinExistence type="inferred from homology"/>
<dbReference type="EMBL" id="JBHSSI010000035">
    <property type="protein sequence ID" value="MFC6260658.1"/>
    <property type="molecule type" value="Genomic_DNA"/>
</dbReference>
<name>A0ABW1TFE5_9LACO</name>
<keyword evidence="4" id="KW-1185">Reference proteome</keyword>
<evidence type="ECO:0000259" key="2">
    <source>
        <dbReference type="Pfam" id="PF03816"/>
    </source>
</evidence>
<dbReference type="PANTHER" id="PTHR33392">
    <property type="entry name" value="POLYISOPRENYL-TEICHOIC ACID--PEPTIDOGLYCAN TEICHOIC ACID TRANSFERASE TAGU"/>
    <property type="match status" value="1"/>
</dbReference>
<evidence type="ECO:0000313" key="3">
    <source>
        <dbReference type="EMBL" id="MFC6260658.1"/>
    </source>
</evidence>
<comment type="similarity">
    <text evidence="1">Belongs to the LytR/CpsA/Psr (LCP) family.</text>
</comment>
<dbReference type="PANTHER" id="PTHR33392:SF6">
    <property type="entry name" value="POLYISOPRENYL-TEICHOIC ACID--PEPTIDOGLYCAN TEICHOIC ACID TRANSFERASE TAGU"/>
    <property type="match status" value="1"/>
</dbReference>
<protein>
    <submittedName>
        <fullName evidence="3">LCP family protein</fullName>
    </submittedName>
</protein>
<dbReference type="InterPro" id="IPR050922">
    <property type="entry name" value="LytR/CpsA/Psr_CW_biosynth"/>
</dbReference>
<dbReference type="Gene3D" id="3.40.630.190">
    <property type="entry name" value="LCP protein"/>
    <property type="match status" value="1"/>
</dbReference>
<dbReference type="RefSeq" id="WP_125687671.1">
    <property type="nucleotide sequence ID" value="NZ_JBHSSI010000035.1"/>
</dbReference>
<gene>
    <name evidence="3" type="ORF">ACFP1C_06800</name>
</gene>
<reference evidence="4" key="1">
    <citation type="journal article" date="2019" name="Int. J. Syst. Evol. Microbiol.">
        <title>The Global Catalogue of Microorganisms (GCM) 10K type strain sequencing project: providing services to taxonomists for standard genome sequencing and annotation.</title>
        <authorList>
            <consortium name="The Broad Institute Genomics Platform"/>
            <consortium name="The Broad Institute Genome Sequencing Center for Infectious Disease"/>
            <person name="Wu L."/>
            <person name="Ma J."/>
        </authorList>
    </citation>
    <scope>NUCLEOTIDE SEQUENCE [LARGE SCALE GENOMIC DNA]</scope>
    <source>
        <strain evidence="4">CCM 8908</strain>
    </source>
</reference>
<accession>A0ABW1TFE5</accession>
<dbReference type="NCBIfam" id="TIGR00350">
    <property type="entry name" value="lytR_cpsA_psr"/>
    <property type="match status" value="1"/>
</dbReference>
<organism evidence="3 4">
    <name type="scientific">Levilactobacillus fujinensis</name>
    <dbReference type="NCBI Taxonomy" id="2486024"/>
    <lineage>
        <taxon>Bacteria</taxon>
        <taxon>Bacillati</taxon>
        <taxon>Bacillota</taxon>
        <taxon>Bacilli</taxon>
        <taxon>Lactobacillales</taxon>
        <taxon>Lactobacillaceae</taxon>
        <taxon>Levilactobacillus</taxon>
    </lineage>
</organism>
<sequence length="323" mass="35227">MQHGKKTHKVRNTILIVILLLLIGTGAYGMTRYQSIKSSVNNSFKSAGMTKERDVSSQLSAKKPISILLLGTDTGALGRSYKGRTDSMMIITVNPSDNKTTMTSIPRDTAVSIPGFTDAAPSKINAAYAWGQAKTTIITVQDMLNVPIDFYALINMGGMEKVIDKIGGVDVTPTLSFTYEGYTFKKGVKTHMDGSKALAYSRMRYDDPQGDYGRQTRQRAVLTALVKQSGSVSTLLNQDFISSLSKQVQTDLSFDDLTSLVKNYRSATGSIQQTHLQGTGKMINGQSLEVMNKTELQRVTNFVRDGLALSHKDTGKIALPSAF</sequence>
<dbReference type="Pfam" id="PF03816">
    <property type="entry name" value="LytR_cpsA_psr"/>
    <property type="match status" value="1"/>
</dbReference>
<dbReference type="Proteomes" id="UP001596283">
    <property type="component" value="Unassembled WGS sequence"/>
</dbReference>
<evidence type="ECO:0000313" key="4">
    <source>
        <dbReference type="Proteomes" id="UP001596283"/>
    </source>
</evidence>
<evidence type="ECO:0000256" key="1">
    <source>
        <dbReference type="ARBA" id="ARBA00006068"/>
    </source>
</evidence>
<comment type="caution">
    <text evidence="3">The sequence shown here is derived from an EMBL/GenBank/DDBJ whole genome shotgun (WGS) entry which is preliminary data.</text>
</comment>
<dbReference type="InterPro" id="IPR004474">
    <property type="entry name" value="LytR_CpsA_psr"/>
</dbReference>